<accession>A0A248ZZI0</accession>
<comment type="similarity">
    <text evidence="1">Belongs to the ROK (NagC/XylR) family.</text>
</comment>
<dbReference type="PANTHER" id="PTHR18964">
    <property type="entry name" value="ROK (REPRESSOR, ORF, KINASE) FAMILY"/>
    <property type="match status" value="1"/>
</dbReference>
<dbReference type="GeneID" id="67369089"/>
<dbReference type="InterPro" id="IPR036390">
    <property type="entry name" value="WH_DNA-bd_sf"/>
</dbReference>
<protein>
    <submittedName>
        <fullName evidence="2">Making large colonies protein</fullName>
    </submittedName>
    <submittedName>
        <fullName evidence="4">ROK family protein</fullName>
    </submittedName>
</protein>
<dbReference type="PANTHER" id="PTHR18964:SF149">
    <property type="entry name" value="BIFUNCTIONAL UDP-N-ACETYLGLUCOSAMINE 2-EPIMERASE_N-ACETYLMANNOSAMINE KINASE"/>
    <property type="match status" value="1"/>
</dbReference>
<dbReference type="Gene3D" id="3.30.420.40">
    <property type="match status" value="2"/>
</dbReference>
<dbReference type="EMBL" id="UGPN01000002">
    <property type="protein sequence ID" value="STY63887.1"/>
    <property type="molecule type" value="Genomic_DNA"/>
</dbReference>
<evidence type="ECO:0000313" key="2">
    <source>
        <dbReference type="EMBL" id="STY63887.1"/>
    </source>
</evidence>
<dbReference type="EMBL" id="VAJB01000019">
    <property type="protein sequence ID" value="TRB73710.1"/>
    <property type="molecule type" value="Genomic_DNA"/>
</dbReference>
<dbReference type="SUPFAM" id="SSF46785">
    <property type="entry name" value="Winged helix' DNA-binding domain"/>
    <property type="match status" value="1"/>
</dbReference>
<evidence type="ECO:0000313" key="5">
    <source>
        <dbReference type="Proteomes" id="UP000254802"/>
    </source>
</evidence>
<organism evidence="4 6">
    <name type="scientific">Mannheimia haemolytica</name>
    <name type="common">Pasteurella haemolytica</name>
    <dbReference type="NCBI Taxonomy" id="75985"/>
    <lineage>
        <taxon>Bacteria</taxon>
        <taxon>Pseudomonadati</taxon>
        <taxon>Pseudomonadota</taxon>
        <taxon>Gammaproteobacteria</taxon>
        <taxon>Pasteurellales</taxon>
        <taxon>Pasteurellaceae</taxon>
        <taxon>Mannheimia</taxon>
    </lineage>
</organism>
<dbReference type="SUPFAM" id="SSF53067">
    <property type="entry name" value="Actin-like ATPase domain"/>
    <property type="match status" value="2"/>
</dbReference>
<dbReference type="Gene3D" id="1.10.10.10">
    <property type="entry name" value="Winged helix-like DNA-binding domain superfamily/Winged helix DNA-binding domain"/>
    <property type="match status" value="1"/>
</dbReference>
<sequence>MFSDNKALHLGKIYHLIEQFELISRTDLAKLSGLAPASVTNLTKILIDNHFILERTVQTTLSRGRPSVGLAVSNFFWQLLCVTVSSHKIEISLCKLNGAEIYKQDYTISAENYPRLNDFILNFITNFRQLYCVNTSQLLAVSISVIGKINAEKDSITQLGNKNIFCNITSKLSPLFHCPILLSEHFQLWLLAESTVGSLINQDNAIFLQLDDTVNLSVLLSGSLLSKQSKMNVDNMLMPRFSHLSDEIFPELDEIHRYKLVNQVTFPAIVRLIDRYLPNNLKSQEQKISWLCQKIDENQPLALAILSHITDNLAYALMNLVNIFSSEKIMLNSPLIKIKEPLFTQISEKLHKNLLQTNLKIDLVTSQYDWNSPLIACSAIKQGIYDGNLIKDRIN</sequence>
<evidence type="ECO:0000256" key="1">
    <source>
        <dbReference type="ARBA" id="ARBA00006479"/>
    </source>
</evidence>
<reference evidence="2 5" key="1">
    <citation type="submission" date="2018-06" db="EMBL/GenBank/DDBJ databases">
        <authorList>
            <consortium name="Pathogen Informatics"/>
            <person name="Doyle S."/>
        </authorList>
    </citation>
    <scope>NUCLEOTIDE SEQUENCE [LARGE SCALE GENOMIC DNA]</scope>
    <source>
        <strain evidence="2 5">NCTC10638</strain>
    </source>
</reference>
<keyword evidence="7" id="KW-1185">Reference proteome</keyword>
<dbReference type="Proteomes" id="UP000315164">
    <property type="component" value="Unassembled WGS sequence"/>
</dbReference>
<dbReference type="OrthoDB" id="3189808at2"/>
<dbReference type="Proteomes" id="UP000318394">
    <property type="component" value="Unassembled WGS sequence"/>
</dbReference>
<dbReference type="InterPro" id="IPR036388">
    <property type="entry name" value="WH-like_DNA-bd_sf"/>
</dbReference>
<evidence type="ECO:0000313" key="3">
    <source>
        <dbReference type="EMBL" id="TRB36294.1"/>
    </source>
</evidence>
<proteinExistence type="inferred from homology"/>
<dbReference type="GO" id="GO:0006351">
    <property type="term" value="P:DNA-templated transcription"/>
    <property type="evidence" value="ECO:0007669"/>
    <property type="project" value="TreeGrafter"/>
</dbReference>
<dbReference type="AlphaFoldDB" id="A0A248ZZI0"/>
<dbReference type="InterPro" id="IPR000600">
    <property type="entry name" value="ROK"/>
</dbReference>
<reference evidence="6 7" key="2">
    <citation type="journal article" date="2019" name="Vet. Microbiol.">
        <title>Genetic characterization of susceptible and multi-drug resistant Mannheimia haemolytica isolated from high-risk stocker calves prior to and after antimicrobial metaphylaxis.</title>
        <authorList>
            <person name="Snyder E.R."/>
            <person name="Alvarez-Narvaez S."/>
            <person name="Credille B.C."/>
        </authorList>
    </citation>
    <scope>NUCLEOTIDE SEQUENCE [LARGE SCALE GENOMIC DNA]</scope>
    <source>
        <strain evidence="4 6">UGA-R5-128-1</strain>
        <strain evidence="3 7">UGA-R7-163-1</strain>
    </source>
</reference>
<dbReference type="GO" id="GO:0003677">
    <property type="term" value="F:DNA binding"/>
    <property type="evidence" value="ECO:0007669"/>
    <property type="project" value="TreeGrafter"/>
</dbReference>
<dbReference type="RefSeq" id="WP_006249026.1">
    <property type="nucleotide sequence ID" value="NZ_CP011098.1"/>
</dbReference>
<dbReference type="STRING" id="75985.WC39_07255"/>
<dbReference type="InterPro" id="IPR043129">
    <property type="entry name" value="ATPase_NBD"/>
</dbReference>
<name>A0A248ZZI0_MANHA</name>
<evidence type="ECO:0000313" key="6">
    <source>
        <dbReference type="Proteomes" id="UP000315164"/>
    </source>
</evidence>
<dbReference type="KEGG" id="mhaq:WC39_07255"/>
<dbReference type="KEGG" id="mhay:VK67_07255"/>
<evidence type="ECO:0000313" key="7">
    <source>
        <dbReference type="Proteomes" id="UP000318394"/>
    </source>
</evidence>
<dbReference type="EMBL" id="VAJI01000020">
    <property type="protein sequence ID" value="TRB36294.1"/>
    <property type="molecule type" value="Genomic_DNA"/>
</dbReference>
<evidence type="ECO:0000313" key="4">
    <source>
        <dbReference type="EMBL" id="TRB73710.1"/>
    </source>
</evidence>
<dbReference type="Proteomes" id="UP000254802">
    <property type="component" value="Unassembled WGS sequence"/>
</dbReference>
<dbReference type="Pfam" id="PF00480">
    <property type="entry name" value="ROK"/>
    <property type="match status" value="1"/>
</dbReference>
<gene>
    <name evidence="2" type="primary">mlc</name>
    <name evidence="4" type="ORF">FEA53_09280</name>
    <name evidence="3" type="ORF">FEB89_09330</name>
    <name evidence="2" type="ORF">NCTC10638_03059</name>
</gene>